<dbReference type="eggNOG" id="ENOG502TIYW">
    <property type="taxonomic scope" value="Eukaryota"/>
</dbReference>
<dbReference type="OrthoDB" id="5829653at2759"/>
<dbReference type="OMA" id="WYALASW"/>
<keyword evidence="1" id="KW-0472">Membrane</keyword>
<keyword evidence="3" id="KW-1185">Reference proteome</keyword>
<evidence type="ECO:0000256" key="1">
    <source>
        <dbReference type="SAM" id="Phobius"/>
    </source>
</evidence>
<dbReference type="HOGENOM" id="CLU_119689_0_0_1"/>
<dbReference type="AlphaFoldDB" id="G0NS84"/>
<accession>G0NS84</accession>
<dbReference type="Pfam" id="PF06653">
    <property type="entry name" value="Claudin_3"/>
    <property type="match status" value="1"/>
</dbReference>
<evidence type="ECO:0000313" key="2">
    <source>
        <dbReference type="EMBL" id="EGT36677.1"/>
    </source>
</evidence>
<dbReference type="FunCoup" id="G0NS84">
    <property type="interactions" value="1968"/>
</dbReference>
<keyword evidence="1" id="KW-0812">Transmembrane</keyword>
<name>G0NS84_CAEBE</name>
<dbReference type="STRING" id="135651.G0NS84"/>
<protein>
    <submittedName>
        <fullName evidence="2">Uncharacterized protein</fullName>
    </submittedName>
</protein>
<feature type="transmembrane region" description="Helical" evidence="1">
    <location>
        <begin position="65"/>
        <end position="88"/>
    </location>
</feature>
<dbReference type="PANTHER" id="PTHR34151:SF1">
    <property type="entry name" value="CASP-LIKE PROTEIN-RELATED"/>
    <property type="match status" value="1"/>
</dbReference>
<gene>
    <name evidence="2" type="ORF">CAEBREN_17821</name>
</gene>
<dbReference type="Proteomes" id="UP000008068">
    <property type="component" value="Unassembled WGS sequence"/>
</dbReference>
<dbReference type="InterPro" id="IPR009545">
    <property type="entry name" value="Claudin-like"/>
</dbReference>
<proteinExistence type="predicted"/>
<feature type="transmembrane region" description="Helical" evidence="1">
    <location>
        <begin position="100"/>
        <end position="126"/>
    </location>
</feature>
<dbReference type="InParanoid" id="G0NS84"/>
<sequence>MAAIDPRVAILGLAICIGFVLNATGVFTSSWISVSVGDYEFPITETIGIVPYRSDEVSWFAAASWLMFITFALYIVLIILYVLCFHKIYHHGYSCYLRKWFIAIAIVALIITSFTIISVILIGSNISQYNQLASVTLGFSAWLCVVAALISAFILGYSGYIAMKVCC</sequence>
<dbReference type="PANTHER" id="PTHR34151">
    <property type="entry name" value="PROTEIN CBG24195"/>
    <property type="match status" value="1"/>
</dbReference>
<keyword evidence="1" id="KW-1133">Transmembrane helix</keyword>
<organism evidence="3">
    <name type="scientific">Caenorhabditis brenneri</name>
    <name type="common">Nematode worm</name>
    <dbReference type="NCBI Taxonomy" id="135651"/>
    <lineage>
        <taxon>Eukaryota</taxon>
        <taxon>Metazoa</taxon>
        <taxon>Ecdysozoa</taxon>
        <taxon>Nematoda</taxon>
        <taxon>Chromadorea</taxon>
        <taxon>Rhabditida</taxon>
        <taxon>Rhabditina</taxon>
        <taxon>Rhabditomorpha</taxon>
        <taxon>Rhabditoidea</taxon>
        <taxon>Rhabditidae</taxon>
        <taxon>Peloderinae</taxon>
        <taxon>Caenorhabditis</taxon>
    </lineage>
</organism>
<evidence type="ECO:0000313" key="3">
    <source>
        <dbReference type="Proteomes" id="UP000008068"/>
    </source>
</evidence>
<reference evidence="3" key="1">
    <citation type="submission" date="2011-07" db="EMBL/GenBank/DDBJ databases">
        <authorList>
            <consortium name="Caenorhabditis brenneri Sequencing and Analysis Consortium"/>
            <person name="Wilson R.K."/>
        </authorList>
    </citation>
    <scope>NUCLEOTIDE SEQUENCE [LARGE SCALE GENOMIC DNA]</scope>
    <source>
        <strain evidence="3">PB2801</strain>
    </source>
</reference>
<dbReference type="EMBL" id="GL379936">
    <property type="protein sequence ID" value="EGT36677.1"/>
    <property type="molecule type" value="Genomic_DNA"/>
</dbReference>
<feature type="transmembrane region" description="Helical" evidence="1">
    <location>
        <begin position="132"/>
        <end position="155"/>
    </location>
</feature>